<protein>
    <submittedName>
        <fullName evidence="6">Class 3 adenylate cyclase</fullName>
    </submittedName>
</protein>
<dbReference type="GO" id="GO:0035556">
    <property type="term" value="P:intracellular signal transduction"/>
    <property type="evidence" value="ECO:0007669"/>
    <property type="project" value="InterPro"/>
</dbReference>
<comment type="caution">
    <text evidence="6">The sequence shown here is derived from an EMBL/GenBank/DDBJ whole genome shotgun (WGS) entry which is preliminary data.</text>
</comment>
<evidence type="ECO:0000313" key="6">
    <source>
        <dbReference type="EMBL" id="TQM34071.1"/>
    </source>
</evidence>
<dbReference type="SUPFAM" id="SSF158472">
    <property type="entry name" value="HAMP domain-like"/>
    <property type="match status" value="1"/>
</dbReference>
<dbReference type="CDD" id="cd06225">
    <property type="entry name" value="HAMP"/>
    <property type="match status" value="1"/>
</dbReference>
<evidence type="ECO:0000256" key="1">
    <source>
        <dbReference type="ARBA" id="ARBA00022692"/>
    </source>
</evidence>
<feature type="domain" description="HAMP" evidence="5">
    <location>
        <begin position="486"/>
        <end position="538"/>
    </location>
</feature>
<keyword evidence="2 3" id="KW-1133">Transmembrane helix</keyword>
<dbReference type="InterPro" id="IPR001054">
    <property type="entry name" value="A/G_cyclase"/>
</dbReference>
<reference evidence="6 7" key="1">
    <citation type="submission" date="2019-06" db="EMBL/GenBank/DDBJ databases">
        <title>Sequencing the genomes of 1000 actinobacteria strains.</title>
        <authorList>
            <person name="Klenk H.-P."/>
        </authorList>
    </citation>
    <scope>NUCLEOTIDE SEQUENCE [LARGE SCALE GENOMIC DNA]</scope>
    <source>
        <strain evidence="6 7">DSM 105492</strain>
    </source>
</reference>
<dbReference type="GO" id="GO:0004016">
    <property type="term" value="F:adenylate cyclase activity"/>
    <property type="evidence" value="ECO:0007669"/>
    <property type="project" value="UniProtKB-ARBA"/>
</dbReference>
<evidence type="ECO:0000313" key="7">
    <source>
        <dbReference type="Proteomes" id="UP000320235"/>
    </source>
</evidence>
<keyword evidence="3" id="KW-0472">Membrane</keyword>
<dbReference type="AlphaFoldDB" id="A0A543FJQ0"/>
<proteinExistence type="predicted"/>
<dbReference type="PANTHER" id="PTHR45655:SF13">
    <property type="entry name" value="SOLUBLE GUANYLATE CYCLASE GCY-32-RELATED"/>
    <property type="match status" value="1"/>
</dbReference>
<evidence type="ECO:0000256" key="3">
    <source>
        <dbReference type="SAM" id="Phobius"/>
    </source>
</evidence>
<feature type="transmembrane region" description="Helical" evidence="3">
    <location>
        <begin position="59"/>
        <end position="84"/>
    </location>
</feature>
<dbReference type="PROSITE" id="PS50125">
    <property type="entry name" value="GUANYLATE_CYCLASE_2"/>
    <property type="match status" value="1"/>
</dbReference>
<dbReference type="PANTHER" id="PTHR45655">
    <property type="entry name" value="GUANYLATE CYCLASE SOLUBLE SUBUNIT BETA-2"/>
    <property type="match status" value="1"/>
</dbReference>
<evidence type="ECO:0000259" key="5">
    <source>
        <dbReference type="PROSITE" id="PS50885"/>
    </source>
</evidence>
<dbReference type="Pfam" id="PF00672">
    <property type="entry name" value="HAMP"/>
    <property type="match status" value="1"/>
</dbReference>
<keyword evidence="7" id="KW-1185">Reference proteome</keyword>
<dbReference type="GO" id="GO:0009190">
    <property type="term" value="P:cyclic nucleotide biosynthetic process"/>
    <property type="evidence" value="ECO:0007669"/>
    <property type="project" value="InterPro"/>
</dbReference>
<dbReference type="Pfam" id="PF00211">
    <property type="entry name" value="Guanylate_cyc"/>
    <property type="match status" value="1"/>
</dbReference>
<gene>
    <name evidence="6" type="ORF">FB391_0358</name>
</gene>
<feature type="domain" description="Guanylate cyclase" evidence="4">
    <location>
        <begin position="579"/>
        <end position="706"/>
    </location>
</feature>
<dbReference type="Gene3D" id="3.30.450.20">
    <property type="entry name" value="PAS domain"/>
    <property type="match status" value="1"/>
</dbReference>
<dbReference type="PROSITE" id="PS50885">
    <property type="entry name" value="HAMP"/>
    <property type="match status" value="1"/>
</dbReference>
<dbReference type="SMART" id="SM00044">
    <property type="entry name" value="CYCc"/>
    <property type="match status" value="1"/>
</dbReference>
<keyword evidence="1 3" id="KW-0812">Transmembrane</keyword>
<dbReference type="SMART" id="SM00304">
    <property type="entry name" value="HAMP"/>
    <property type="match status" value="1"/>
</dbReference>
<dbReference type="InterPro" id="IPR029787">
    <property type="entry name" value="Nucleotide_cyclase"/>
</dbReference>
<evidence type="ECO:0000259" key="4">
    <source>
        <dbReference type="PROSITE" id="PS50125"/>
    </source>
</evidence>
<accession>A0A543FJQ0</accession>
<sequence length="762" mass="81781">MPGATGDARASVRYTGRAKGESVSVSGVSSEPAARAAPVDQAAQWVGTPRARRRAGLSIYSILLIMLLSVSVLSSIVVGVIGYVNGTQALRGIAYERLVEIRENRAREVTQLFDGIESAVRLAALGETSKQALRAFTDGYAQLQGVPLDGSAATAVDGYYRDVFAAQLAEATGETVDGTSFAPHTAAQRYLQYYYVTPYDDWADAIRNDGADDASAWTQAHRAYHPYFRAMTQLQDFEDVLLIDTEGDVVYTAYKGVDLGTNLFDGPYRLSNLADAYREAMARNIVGNVVLADFAGYNPSLGNPAGWAVTPIAEGGEVIGALAVELPIDRINEVMTVGGEFAVNGLGATGETYLVGQDGLMRSISRTLQDDPDAYAKAAVAAGLAPEAARLSVENGDTLLHQSIGADAVTRALAGDTGTLLETDYLGRESLSAYAPLDIDGLDWVIVAQQTEAEAMVPVEDFTRNLILSTAGMIIFVCLLSLVLAQVFVRPLRRLKTAAQRIAKGDEGVQVDAGSSDELADVADAFNDMSRSLQVKSQLIADQERANEELILSFMPEGMASRYKPGDEASITQDSDDVTVVFADIVGFEAWALSLSSDEAIARLNDLVRSFDEAAERHGVERVRTTRQSYLASCGLATPRVDNARRAVEFARELDTILERYSAQQGVELSLRAGLDSGKVTSGLIGRARVVYDMWGDAVNLAFRVQGDSDEPGIYITQRVADRLPDSIPVRPAGDIETQSGGQRVWKVETPAVVPVNTAPET</sequence>
<organism evidence="6 7">
    <name type="scientific">Microbacterium kyungheense</name>
    <dbReference type="NCBI Taxonomy" id="1263636"/>
    <lineage>
        <taxon>Bacteria</taxon>
        <taxon>Bacillati</taxon>
        <taxon>Actinomycetota</taxon>
        <taxon>Actinomycetes</taxon>
        <taxon>Micrococcales</taxon>
        <taxon>Microbacteriaceae</taxon>
        <taxon>Microbacterium</taxon>
    </lineage>
</organism>
<dbReference type="GO" id="GO:0016020">
    <property type="term" value="C:membrane"/>
    <property type="evidence" value="ECO:0007669"/>
    <property type="project" value="InterPro"/>
</dbReference>
<dbReference type="CDD" id="cd07302">
    <property type="entry name" value="CHD"/>
    <property type="match status" value="1"/>
</dbReference>
<dbReference type="SUPFAM" id="SSF55073">
    <property type="entry name" value="Nucleotide cyclase"/>
    <property type="match status" value="1"/>
</dbReference>
<feature type="transmembrane region" description="Helical" evidence="3">
    <location>
        <begin position="466"/>
        <end position="489"/>
    </location>
</feature>
<name>A0A543FJQ0_9MICO</name>
<dbReference type="Gene3D" id="1.10.8.500">
    <property type="entry name" value="HAMP domain in histidine kinase"/>
    <property type="match status" value="1"/>
</dbReference>
<dbReference type="InterPro" id="IPR003660">
    <property type="entry name" value="HAMP_dom"/>
</dbReference>
<dbReference type="Gene3D" id="3.30.70.1230">
    <property type="entry name" value="Nucleotide cyclase"/>
    <property type="match status" value="1"/>
</dbReference>
<dbReference type="EMBL" id="VFPE01000001">
    <property type="protein sequence ID" value="TQM34071.1"/>
    <property type="molecule type" value="Genomic_DNA"/>
</dbReference>
<dbReference type="Proteomes" id="UP000320235">
    <property type="component" value="Unassembled WGS sequence"/>
</dbReference>
<evidence type="ECO:0000256" key="2">
    <source>
        <dbReference type="ARBA" id="ARBA00022989"/>
    </source>
</evidence>